<comment type="subcellular location">
    <subcellularLocation>
        <location evidence="1">Membrane</location>
        <topology evidence="1">Multi-pass membrane protein</topology>
    </subcellularLocation>
</comment>
<evidence type="ECO:0000256" key="6">
    <source>
        <dbReference type="SAM" id="Phobius"/>
    </source>
</evidence>
<evidence type="ECO:0000256" key="2">
    <source>
        <dbReference type="ARBA" id="ARBA00022692"/>
    </source>
</evidence>
<feature type="transmembrane region" description="Helical" evidence="6">
    <location>
        <begin position="466"/>
        <end position="483"/>
    </location>
</feature>
<evidence type="ECO:0000256" key="3">
    <source>
        <dbReference type="ARBA" id="ARBA00022989"/>
    </source>
</evidence>
<proteinExistence type="predicted"/>
<comment type="caution">
    <text evidence="7">The sequence shown here is derived from an EMBL/GenBank/DDBJ whole genome shotgun (WGS) entry which is preliminary data.</text>
</comment>
<feature type="transmembrane region" description="Helical" evidence="6">
    <location>
        <begin position="263"/>
        <end position="283"/>
    </location>
</feature>
<feature type="transmembrane region" description="Helical" evidence="6">
    <location>
        <begin position="554"/>
        <end position="576"/>
    </location>
</feature>
<keyword evidence="8" id="KW-1185">Reference proteome</keyword>
<evidence type="ECO:0000256" key="1">
    <source>
        <dbReference type="ARBA" id="ARBA00004141"/>
    </source>
</evidence>
<reference evidence="7" key="1">
    <citation type="journal article" date="2023" name="Mol. Phylogenet. Evol.">
        <title>Genome-scale phylogeny and comparative genomics of the fungal order Sordariales.</title>
        <authorList>
            <person name="Hensen N."/>
            <person name="Bonometti L."/>
            <person name="Westerberg I."/>
            <person name="Brannstrom I.O."/>
            <person name="Guillou S."/>
            <person name="Cros-Aarteil S."/>
            <person name="Calhoun S."/>
            <person name="Haridas S."/>
            <person name="Kuo A."/>
            <person name="Mondo S."/>
            <person name="Pangilinan J."/>
            <person name="Riley R."/>
            <person name="LaButti K."/>
            <person name="Andreopoulos B."/>
            <person name="Lipzen A."/>
            <person name="Chen C."/>
            <person name="Yan M."/>
            <person name="Daum C."/>
            <person name="Ng V."/>
            <person name="Clum A."/>
            <person name="Steindorff A."/>
            <person name="Ohm R.A."/>
            <person name="Martin F."/>
            <person name="Silar P."/>
            <person name="Natvig D.O."/>
            <person name="Lalanne C."/>
            <person name="Gautier V."/>
            <person name="Ament-Velasquez S.L."/>
            <person name="Kruys A."/>
            <person name="Hutchinson M.I."/>
            <person name="Powell A.J."/>
            <person name="Barry K."/>
            <person name="Miller A.N."/>
            <person name="Grigoriev I.V."/>
            <person name="Debuchy R."/>
            <person name="Gladieux P."/>
            <person name="Hiltunen Thoren M."/>
            <person name="Johannesson H."/>
        </authorList>
    </citation>
    <scope>NUCLEOTIDE SEQUENCE</scope>
    <source>
        <strain evidence="7">CBS 958.72</strain>
    </source>
</reference>
<evidence type="ECO:0000256" key="4">
    <source>
        <dbReference type="ARBA" id="ARBA00023136"/>
    </source>
</evidence>
<reference evidence="7" key="2">
    <citation type="submission" date="2023-06" db="EMBL/GenBank/DDBJ databases">
        <authorList>
            <consortium name="Lawrence Berkeley National Laboratory"/>
            <person name="Haridas S."/>
            <person name="Hensen N."/>
            <person name="Bonometti L."/>
            <person name="Westerberg I."/>
            <person name="Brannstrom I.O."/>
            <person name="Guillou S."/>
            <person name="Cros-Aarteil S."/>
            <person name="Calhoun S."/>
            <person name="Kuo A."/>
            <person name="Mondo S."/>
            <person name="Pangilinan J."/>
            <person name="Riley R."/>
            <person name="Labutti K."/>
            <person name="Andreopoulos B."/>
            <person name="Lipzen A."/>
            <person name="Chen C."/>
            <person name="Yanf M."/>
            <person name="Daum C."/>
            <person name="Ng V."/>
            <person name="Clum A."/>
            <person name="Steindorff A."/>
            <person name="Ohm R."/>
            <person name="Martin F."/>
            <person name="Silar P."/>
            <person name="Natvig D."/>
            <person name="Lalanne C."/>
            <person name="Gautier V."/>
            <person name="Ament-Velasquez S.L."/>
            <person name="Kruys A."/>
            <person name="Hutchinson M.I."/>
            <person name="Powell A.J."/>
            <person name="Barry K."/>
            <person name="Miller A.N."/>
            <person name="Grigoriev I.V."/>
            <person name="Debuchy R."/>
            <person name="Gladieux P."/>
            <person name="Thoren M.H."/>
            <person name="Johannesson H."/>
        </authorList>
    </citation>
    <scope>NUCLEOTIDE SEQUENCE</scope>
    <source>
        <strain evidence="7">CBS 958.72</strain>
    </source>
</reference>
<feature type="transmembrane region" description="Helical" evidence="6">
    <location>
        <begin position="349"/>
        <end position="369"/>
    </location>
</feature>
<dbReference type="Pfam" id="PF13520">
    <property type="entry name" value="AA_permease_2"/>
    <property type="match status" value="2"/>
</dbReference>
<keyword evidence="4 6" id="KW-0472">Membrane</keyword>
<dbReference type="Proteomes" id="UP001287356">
    <property type="component" value="Unassembled WGS sequence"/>
</dbReference>
<feature type="transmembrane region" description="Helical" evidence="6">
    <location>
        <begin position="397"/>
        <end position="418"/>
    </location>
</feature>
<dbReference type="InterPro" id="IPR050598">
    <property type="entry name" value="AminoAcid_Transporter"/>
</dbReference>
<feature type="transmembrane region" description="Helical" evidence="6">
    <location>
        <begin position="234"/>
        <end position="251"/>
    </location>
</feature>
<keyword evidence="3 6" id="KW-1133">Transmembrane helix</keyword>
<feature type="transmembrane region" description="Helical" evidence="6">
    <location>
        <begin position="184"/>
        <end position="203"/>
    </location>
</feature>
<accession>A0AAE0K4D2</accession>
<dbReference type="InterPro" id="IPR002293">
    <property type="entry name" value="AA/rel_permease1"/>
</dbReference>
<name>A0AAE0K4D2_9PEZI</name>
<organism evidence="7 8">
    <name type="scientific">Lasiosphaeria ovina</name>
    <dbReference type="NCBI Taxonomy" id="92902"/>
    <lineage>
        <taxon>Eukaryota</taxon>
        <taxon>Fungi</taxon>
        <taxon>Dikarya</taxon>
        <taxon>Ascomycota</taxon>
        <taxon>Pezizomycotina</taxon>
        <taxon>Sordariomycetes</taxon>
        <taxon>Sordariomycetidae</taxon>
        <taxon>Sordariales</taxon>
        <taxon>Lasiosphaeriaceae</taxon>
        <taxon>Lasiosphaeria</taxon>
    </lineage>
</organism>
<evidence type="ECO:0000313" key="7">
    <source>
        <dbReference type="EMBL" id="KAK3369226.1"/>
    </source>
</evidence>
<gene>
    <name evidence="7" type="ORF">B0T24DRAFT_580116</name>
</gene>
<evidence type="ECO:0000313" key="8">
    <source>
        <dbReference type="Proteomes" id="UP001287356"/>
    </source>
</evidence>
<feature type="transmembrane region" description="Helical" evidence="6">
    <location>
        <begin position="79"/>
        <end position="100"/>
    </location>
</feature>
<dbReference type="Gene3D" id="1.20.1740.10">
    <property type="entry name" value="Amino acid/polyamine transporter I"/>
    <property type="match status" value="1"/>
</dbReference>
<feature type="region of interest" description="Disordered" evidence="5">
    <location>
        <begin position="686"/>
        <end position="708"/>
    </location>
</feature>
<dbReference type="PANTHER" id="PTHR11785:SF353">
    <property type="entry name" value="METHIONINE TRANSPORTER (EUROFUNG)"/>
    <property type="match status" value="1"/>
</dbReference>
<dbReference type="EMBL" id="JAULSN010000006">
    <property type="protein sequence ID" value="KAK3369226.1"/>
    <property type="molecule type" value="Genomic_DNA"/>
</dbReference>
<feature type="transmembrane region" description="Helical" evidence="6">
    <location>
        <begin position="495"/>
        <end position="512"/>
    </location>
</feature>
<dbReference type="AlphaFoldDB" id="A0AAE0K4D2"/>
<evidence type="ECO:0000256" key="5">
    <source>
        <dbReference type="SAM" id="MobiDB-lite"/>
    </source>
</evidence>
<sequence length="746" mass="83094">MADSQQRDIEMTEIGSAAAVAVGGGPYRPQEDPTEIERDPLETGALETFDVFALIVNKMIGTGIYSAPATIFMLTGRKWLTLVLFFIGFIHSLLSTTMYLDYASVWPYTGGELIYIDEITADKVEYPPEIQPAEHPSQHIRALRGTSHGIEPAVRKRAADTTATAITEGTNVVVTQHATLRQRFFGDGLLPFITFSVLFVAIFNSGTNSMQTGRMILLGIAAKEPGSPDVHRDVVRLLGVVILTILSLLQYSSARFGRKLNRFLVVIKLLFMFALFLTAMVALKDPLKNPDGTVVSRVQDWSRAYPVNSELYFAKALLAVLFSFDGWENATFVVGELPRNGEQRELRKGFYWAVFTVGCTYVIIVGVVLNSLTWDGINTENVYYAPLLTGNGSAAKLSWSIVGAISALGSLNSVIYTFSRVKQAIGQANVLPWSNVWKKDDILQRGPIISDNTVDNSIKKTPQGGLILHWTLSVAVIAGSSWIPSTIESVNVPGFFQAYTHCFILMVLGCTYHRLQSREAALTPPASGPRMNRATTTDGRFQPYKWNHTALRTVRFILVVAYVLLNFAILLINVIPPYKGSDGTFNSFPGYAFLVTVAALVLFSVIYYITIFGAAKRIYPSSSDHDTSTRVEKQGLLEPKNKLNLLRLANVTCEIEKDRYFNMRLERVYRFGRRWRIRLHVPGDRPPVSTAQNSQVNGDARAGAANREPHPPLTWATFWYWLFGGGRLADPPDEKFGRWWDRYVGL</sequence>
<dbReference type="GO" id="GO:0016020">
    <property type="term" value="C:membrane"/>
    <property type="evidence" value="ECO:0007669"/>
    <property type="project" value="UniProtKB-SubCell"/>
</dbReference>
<dbReference type="PANTHER" id="PTHR11785">
    <property type="entry name" value="AMINO ACID TRANSPORTER"/>
    <property type="match status" value="1"/>
</dbReference>
<keyword evidence="2 6" id="KW-0812">Transmembrane</keyword>
<feature type="transmembrane region" description="Helical" evidence="6">
    <location>
        <begin position="588"/>
        <end position="609"/>
    </location>
</feature>
<dbReference type="GO" id="GO:0015179">
    <property type="term" value="F:L-amino acid transmembrane transporter activity"/>
    <property type="evidence" value="ECO:0007669"/>
    <property type="project" value="TreeGrafter"/>
</dbReference>
<protein>
    <submittedName>
        <fullName evidence="7">Amino acid permease-domain-containing protein</fullName>
    </submittedName>
</protein>